<comment type="similarity">
    <text evidence="1">Belongs to the short-chain dehydrogenases/reductases (SDR) family.</text>
</comment>
<evidence type="ECO:0000256" key="2">
    <source>
        <dbReference type="ARBA" id="ARBA00023002"/>
    </source>
</evidence>
<dbReference type="RefSeq" id="WP_062941524.1">
    <property type="nucleotide sequence ID" value="NZ_CP171844.1"/>
</dbReference>
<dbReference type="EMBL" id="LVYU01000081">
    <property type="protein sequence ID" value="KZB01218.1"/>
    <property type="molecule type" value="Genomic_DNA"/>
</dbReference>
<comment type="caution">
    <text evidence="3">The sequence shown here is derived from an EMBL/GenBank/DDBJ whole genome shotgun (WGS) entry which is preliminary data.</text>
</comment>
<proteinExistence type="inferred from homology"/>
<dbReference type="AlphaFoldDB" id="A0A154IM66"/>
<gene>
    <name evidence="3" type="ORF">A4A59_14540</name>
</gene>
<reference evidence="3" key="1">
    <citation type="submission" date="2016-03" db="EMBL/GenBank/DDBJ databases">
        <title>Microsymbionts genomes from the relict species Vavilovia formosa.</title>
        <authorList>
            <person name="Chirak E."/>
            <person name="Kimeklis A."/>
            <person name="Kopat V."/>
            <person name="Andronov E."/>
        </authorList>
    </citation>
    <scope>NUCLEOTIDE SEQUENCE [LARGE SCALE GENOMIC DNA]</scope>
    <source>
        <strain evidence="3">Vaf12</strain>
    </source>
</reference>
<keyword evidence="2" id="KW-0560">Oxidoreductase</keyword>
<sequence>MSLQHVVVIGGSSGIGLATARLLLKQGYTVTIVGRDGEKLAAATASLEGELRSLVLDAAELSGIGEAFAGIGAFGHLVLAMGSGHGAGPFATLDMADLLAGFQTKLLPHAAAAQAALPLLQPGGSITFVSAVSAQAAMPGTAGLAAVNAGIEAMVPVLAAELKPLRVNGVSPGVVDTPWWSFLPPEQRSSVFADFAGRTPVGRVGRPEDIAEAIAFLIGNDFMSGHVITCDGGVRLSA</sequence>
<evidence type="ECO:0000256" key="1">
    <source>
        <dbReference type="ARBA" id="ARBA00006484"/>
    </source>
</evidence>
<dbReference type="SUPFAM" id="SSF51735">
    <property type="entry name" value="NAD(P)-binding Rossmann-fold domains"/>
    <property type="match status" value="1"/>
</dbReference>
<organism evidence="3">
    <name type="scientific">Rhizobium leguminosarum</name>
    <dbReference type="NCBI Taxonomy" id="384"/>
    <lineage>
        <taxon>Bacteria</taxon>
        <taxon>Pseudomonadati</taxon>
        <taxon>Pseudomonadota</taxon>
        <taxon>Alphaproteobacteria</taxon>
        <taxon>Hyphomicrobiales</taxon>
        <taxon>Rhizobiaceae</taxon>
        <taxon>Rhizobium/Agrobacterium group</taxon>
        <taxon>Rhizobium</taxon>
    </lineage>
</organism>
<accession>A0A154IM66</accession>
<name>A0A154IM66_RHILE</name>
<dbReference type="Pfam" id="PF13561">
    <property type="entry name" value="adh_short_C2"/>
    <property type="match status" value="1"/>
</dbReference>
<dbReference type="Gene3D" id="3.40.50.720">
    <property type="entry name" value="NAD(P)-binding Rossmann-like Domain"/>
    <property type="match status" value="1"/>
</dbReference>
<dbReference type="GO" id="GO:0016491">
    <property type="term" value="F:oxidoreductase activity"/>
    <property type="evidence" value="ECO:0007669"/>
    <property type="project" value="UniProtKB-KW"/>
</dbReference>
<protein>
    <submittedName>
        <fullName evidence="3">Short-chain dehydrogenase</fullName>
    </submittedName>
</protein>
<dbReference type="InterPro" id="IPR051122">
    <property type="entry name" value="SDR_DHRS6-like"/>
</dbReference>
<dbReference type="InterPro" id="IPR002347">
    <property type="entry name" value="SDR_fam"/>
</dbReference>
<dbReference type="PANTHER" id="PTHR43477:SF1">
    <property type="entry name" value="DIHYDROANTICAPSIN 7-DEHYDROGENASE"/>
    <property type="match status" value="1"/>
</dbReference>
<dbReference type="PRINTS" id="PR00081">
    <property type="entry name" value="GDHRDH"/>
</dbReference>
<dbReference type="PANTHER" id="PTHR43477">
    <property type="entry name" value="DIHYDROANTICAPSIN 7-DEHYDROGENASE"/>
    <property type="match status" value="1"/>
</dbReference>
<evidence type="ECO:0000313" key="3">
    <source>
        <dbReference type="EMBL" id="KZB01218.1"/>
    </source>
</evidence>
<dbReference type="InterPro" id="IPR036291">
    <property type="entry name" value="NAD(P)-bd_dom_sf"/>
</dbReference>